<feature type="non-terminal residue" evidence="2">
    <location>
        <position position="118"/>
    </location>
</feature>
<accession>A0A1J8QXY8</accession>
<reference evidence="2 3" key="1">
    <citation type="submission" date="2016-03" db="EMBL/GenBank/DDBJ databases">
        <title>Comparative genomics of the ectomycorrhizal sister species Rhizopogon vinicolor and Rhizopogon vesiculosus (Basidiomycota: Boletales) reveals a divergence of the mating type B locus.</title>
        <authorList>
            <person name="Mujic A.B."/>
            <person name="Kuo A."/>
            <person name="Tritt A."/>
            <person name="Lipzen A."/>
            <person name="Chen C."/>
            <person name="Johnson J."/>
            <person name="Sharma A."/>
            <person name="Barry K."/>
            <person name="Grigoriev I.V."/>
            <person name="Spatafora J.W."/>
        </authorList>
    </citation>
    <scope>NUCLEOTIDE SEQUENCE [LARGE SCALE GENOMIC DNA]</scope>
    <source>
        <strain evidence="2 3">AM-OR11-056</strain>
    </source>
</reference>
<gene>
    <name evidence="2" type="ORF">AZE42_13432</name>
</gene>
<dbReference type="Proteomes" id="UP000183567">
    <property type="component" value="Unassembled WGS sequence"/>
</dbReference>
<protein>
    <submittedName>
        <fullName evidence="2">Uncharacterized protein</fullName>
    </submittedName>
</protein>
<dbReference type="EMBL" id="LVVM01003738">
    <property type="protein sequence ID" value="OJA14346.1"/>
    <property type="molecule type" value="Genomic_DNA"/>
</dbReference>
<feature type="compositionally biased region" description="Polar residues" evidence="1">
    <location>
        <begin position="1"/>
        <end position="42"/>
    </location>
</feature>
<comment type="caution">
    <text evidence="2">The sequence shown here is derived from an EMBL/GenBank/DDBJ whole genome shotgun (WGS) entry which is preliminary data.</text>
</comment>
<evidence type="ECO:0000256" key="1">
    <source>
        <dbReference type="SAM" id="MobiDB-lite"/>
    </source>
</evidence>
<organism evidence="2 3">
    <name type="scientific">Rhizopogon vesiculosus</name>
    <dbReference type="NCBI Taxonomy" id="180088"/>
    <lineage>
        <taxon>Eukaryota</taxon>
        <taxon>Fungi</taxon>
        <taxon>Dikarya</taxon>
        <taxon>Basidiomycota</taxon>
        <taxon>Agaricomycotina</taxon>
        <taxon>Agaricomycetes</taxon>
        <taxon>Agaricomycetidae</taxon>
        <taxon>Boletales</taxon>
        <taxon>Suillineae</taxon>
        <taxon>Rhizopogonaceae</taxon>
        <taxon>Rhizopogon</taxon>
    </lineage>
</organism>
<keyword evidence="3" id="KW-1185">Reference proteome</keyword>
<dbReference type="STRING" id="180088.A0A1J8QXY8"/>
<name>A0A1J8QXY8_9AGAM</name>
<evidence type="ECO:0000313" key="3">
    <source>
        <dbReference type="Proteomes" id="UP000183567"/>
    </source>
</evidence>
<dbReference type="AlphaFoldDB" id="A0A1J8QXY8"/>
<evidence type="ECO:0000313" key="2">
    <source>
        <dbReference type="EMBL" id="OJA14346.1"/>
    </source>
</evidence>
<proteinExistence type="predicted"/>
<feature type="compositionally biased region" description="Basic residues" evidence="1">
    <location>
        <begin position="52"/>
        <end position="69"/>
    </location>
</feature>
<feature type="non-terminal residue" evidence="2">
    <location>
        <position position="1"/>
    </location>
</feature>
<sequence>TTYGETFTQPPDNPTRRLSTASSNHGLKATTAKSESGTSNGSRLLLEQHLSAHLKRKKSDINKKSKLQKKKLEAEKKKPKMNGSSDELFVGDFITLRPAQYAMQKINNFEYVELWYFS</sequence>
<feature type="region of interest" description="Disordered" evidence="1">
    <location>
        <begin position="1"/>
        <end position="83"/>
    </location>
</feature>
<dbReference type="OrthoDB" id="2688210at2759"/>